<dbReference type="OrthoDB" id="686027at2759"/>
<dbReference type="Proteomes" id="UP000823388">
    <property type="component" value="Chromosome 7N"/>
</dbReference>
<dbReference type="PANTHER" id="PTHR45811:SF49">
    <property type="entry name" value="OS04G0667600 PROTEIN"/>
    <property type="match status" value="1"/>
</dbReference>
<evidence type="ECO:0000256" key="4">
    <source>
        <dbReference type="ARBA" id="ARBA00023289"/>
    </source>
</evidence>
<evidence type="ECO:0000313" key="9">
    <source>
        <dbReference type="Proteomes" id="UP000823388"/>
    </source>
</evidence>
<keyword evidence="1" id="KW-0488">Methylation</keyword>
<evidence type="ECO:0000256" key="3">
    <source>
        <dbReference type="ARBA" id="ARBA00023288"/>
    </source>
</evidence>
<gene>
    <name evidence="8" type="ORF">PVAP13_7NG430400</name>
</gene>
<dbReference type="PANTHER" id="PTHR45811">
    <property type="entry name" value="COPPER TRANSPORT PROTEIN FAMILY-RELATED"/>
    <property type="match status" value="1"/>
</dbReference>
<accession>A0A8T0QHF4</accession>
<evidence type="ECO:0000256" key="1">
    <source>
        <dbReference type="ARBA" id="ARBA00022481"/>
    </source>
</evidence>
<protein>
    <recommendedName>
        <fullName evidence="7">HMA domain-containing protein</fullName>
    </recommendedName>
</protein>
<comment type="caution">
    <text evidence="8">The sequence shown here is derived from an EMBL/GenBank/DDBJ whole genome shotgun (WGS) entry which is preliminary data.</text>
</comment>
<evidence type="ECO:0000313" key="8">
    <source>
        <dbReference type="EMBL" id="KAG2569594.1"/>
    </source>
</evidence>
<dbReference type="AlphaFoldDB" id="A0A8T0QHF4"/>
<feature type="region of interest" description="Disordered" evidence="6">
    <location>
        <begin position="71"/>
        <end position="92"/>
    </location>
</feature>
<dbReference type="GO" id="GO:0046872">
    <property type="term" value="F:metal ion binding"/>
    <property type="evidence" value="ECO:0007669"/>
    <property type="project" value="UniProtKB-KW"/>
</dbReference>
<dbReference type="EMBL" id="CM029050">
    <property type="protein sequence ID" value="KAG2569594.1"/>
    <property type="molecule type" value="Genomic_DNA"/>
</dbReference>
<dbReference type="InterPro" id="IPR036163">
    <property type="entry name" value="HMA_dom_sf"/>
</dbReference>
<keyword evidence="2" id="KW-0479">Metal-binding</keyword>
<feature type="compositionally biased region" description="Basic and acidic residues" evidence="6">
    <location>
        <begin position="72"/>
        <end position="92"/>
    </location>
</feature>
<dbReference type="Pfam" id="PF00403">
    <property type="entry name" value="HMA"/>
    <property type="match status" value="1"/>
</dbReference>
<sequence>MAAKKVVLKLDLHDNKDKQKVLKAVSTLHGIDSISADMKDSKLTVIGLVDPVDVVAKLRKVGAAHILSVGPAKEEKKDGKKDGDKKDGDKKAVVYPPPWYAAQYPYYPHYGVRSAEEDPNSCVIC</sequence>
<evidence type="ECO:0000256" key="2">
    <source>
        <dbReference type="ARBA" id="ARBA00022723"/>
    </source>
</evidence>
<proteinExistence type="inferred from homology"/>
<evidence type="ECO:0000256" key="6">
    <source>
        <dbReference type="SAM" id="MobiDB-lite"/>
    </source>
</evidence>
<reference evidence="8" key="1">
    <citation type="submission" date="2020-05" db="EMBL/GenBank/DDBJ databases">
        <title>WGS assembly of Panicum virgatum.</title>
        <authorList>
            <person name="Lovell J.T."/>
            <person name="Jenkins J."/>
            <person name="Shu S."/>
            <person name="Juenger T.E."/>
            <person name="Schmutz J."/>
        </authorList>
    </citation>
    <scope>NUCLEOTIDE SEQUENCE</scope>
    <source>
        <strain evidence="8">AP13</strain>
    </source>
</reference>
<keyword evidence="4" id="KW-0636">Prenylation</keyword>
<dbReference type="SUPFAM" id="SSF55008">
    <property type="entry name" value="HMA, heavy metal-associated domain"/>
    <property type="match status" value="1"/>
</dbReference>
<dbReference type="PROSITE" id="PS50846">
    <property type="entry name" value="HMA_2"/>
    <property type="match status" value="1"/>
</dbReference>
<keyword evidence="3" id="KW-0449">Lipoprotein</keyword>
<dbReference type="Gene3D" id="3.30.70.100">
    <property type="match status" value="1"/>
</dbReference>
<dbReference type="InterPro" id="IPR006121">
    <property type="entry name" value="HMA_dom"/>
</dbReference>
<dbReference type="InterPro" id="IPR051863">
    <property type="entry name" value="HIPP"/>
</dbReference>
<comment type="similarity">
    <text evidence="5">Belongs to the HIPP family.</text>
</comment>
<organism evidence="8 9">
    <name type="scientific">Panicum virgatum</name>
    <name type="common">Blackwell switchgrass</name>
    <dbReference type="NCBI Taxonomy" id="38727"/>
    <lineage>
        <taxon>Eukaryota</taxon>
        <taxon>Viridiplantae</taxon>
        <taxon>Streptophyta</taxon>
        <taxon>Embryophyta</taxon>
        <taxon>Tracheophyta</taxon>
        <taxon>Spermatophyta</taxon>
        <taxon>Magnoliopsida</taxon>
        <taxon>Liliopsida</taxon>
        <taxon>Poales</taxon>
        <taxon>Poaceae</taxon>
        <taxon>PACMAD clade</taxon>
        <taxon>Panicoideae</taxon>
        <taxon>Panicodae</taxon>
        <taxon>Paniceae</taxon>
        <taxon>Panicinae</taxon>
        <taxon>Panicum</taxon>
        <taxon>Panicum sect. Hiantes</taxon>
    </lineage>
</organism>
<keyword evidence="9" id="KW-1185">Reference proteome</keyword>
<evidence type="ECO:0000259" key="7">
    <source>
        <dbReference type="PROSITE" id="PS50846"/>
    </source>
</evidence>
<evidence type="ECO:0000256" key="5">
    <source>
        <dbReference type="ARBA" id="ARBA00024045"/>
    </source>
</evidence>
<name>A0A8T0QHF4_PANVG</name>
<feature type="domain" description="HMA" evidence="7">
    <location>
        <begin position="3"/>
        <end position="69"/>
    </location>
</feature>